<evidence type="ECO:0000313" key="2">
    <source>
        <dbReference type="EMBL" id="TCT08263.1"/>
    </source>
</evidence>
<feature type="chain" id="PRO_5020920562" description="DUF4412 domain-containing protein" evidence="1">
    <location>
        <begin position="24"/>
        <end position="204"/>
    </location>
</feature>
<dbReference type="AlphaFoldDB" id="A0A4R3M6N4"/>
<sequence>MQGFLTALVGAGAAILLAGTASAEPLPVAATDFALKAALPRGAAMDMAHSGGRVRLLISGGDVPTPTLGIIDVKRGKMLVMLPNIPKAAVETDIPPAYRTAIPEGEGERVGTGEVAGEACDVWRIEKTQITEGVAFACITADGIPLKTEIESKGKRTLVYEVESLSRAPQDPAQFQLPRGTQTLKIPAGAGALIPALGGLGLKY</sequence>
<evidence type="ECO:0000313" key="3">
    <source>
        <dbReference type="Proteomes" id="UP000294664"/>
    </source>
</evidence>
<proteinExistence type="predicted"/>
<accession>A0A4R3M6N4</accession>
<dbReference type="OrthoDB" id="7268862at2"/>
<keyword evidence="1" id="KW-0732">Signal</keyword>
<evidence type="ECO:0000256" key="1">
    <source>
        <dbReference type="SAM" id="SignalP"/>
    </source>
</evidence>
<dbReference type="RefSeq" id="WP_132029891.1">
    <property type="nucleotide sequence ID" value="NZ_SMAI01000001.1"/>
</dbReference>
<organism evidence="2 3">
    <name type="scientific">Aquabacter spiritensis</name>
    <dbReference type="NCBI Taxonomy" id="933073"/>
    <lineage>
        <taxon>Bacteria</taxon>
        <taxon>Pseudomonadati</taxon>
        <taxon>Pseudomonadota</taxon>
        <taxon>Alphaproteobacteria</taxon>
        <taxon>Hyphomicrobiales</taxon>
        <taxon>Xanthobacteraceae</taxon>
        <taxon>Aquabacter</taxon>
    </lineage>
</organism>
<comment type="caution">
    <text evidence="2">The sequence shown here is derived from an EMBL/GenBank/DDBJ whole genome shotgun (WGS) entry which is preliminary data.</text>
</comment>
<dbReference type="EMBL" id="SMAI01000001">
    <property type="protein sequence ID" value="TCT08263.1"/>
    <property type="molecule type" value="Genomic_DNA"/>
</dbReference>
<dbReference type="Proteomes" id="UP000294664">
    <property type="component" value="Unassembled WGS sequence"/>
</dbReference>
<feature type="signal peptide" evidence="1">
    <location>
        <begin position="1"/>
        <end position="23"/>
    </location>
</feature>
<protein>
    <recommendedName>
        <fullName evidence="4">DUF4412 domain-containing protein</fullName>
    </recommendedName>
</protein>
<gene>
    <name evidence="2" type="ORF">EDC64_101786</name>
</gene>
<reference evidence="2 3" key="1">
    <citation type="submission" date="2019-03" db="EMBL/GenBank/DDBJ databases">
        <title>Genomic Encyclopedia of Type Strains, Phase IV (KMG-IV): sequencing the most valuable type-strain genomes for metagenomic binning, comparative biology and taxonomic classification.</title>
        <authorList>
            <person name="Goeker M."/>
        </authorList>
    </citation>
    <scope>NUCLEOTIDE SEQUENCE [LARGE SCALE GENOMIC DNA]</scope>
    <source>
        <strain evidence="2 3">DSM 9035</strain>
    </source>
</reference>
<evidence type="ECO:0008006" key="4">
    <source>
        <dbReference type="Google" id="ProtNLM"/>
    </source>
</evidence>
<name>A0A4R3M6N4_9HYPH</name>
<keyword evidence="3" id="KW-1185">Reference proteome</keyword>